<evidence type="ECO:0000256" key="5">
    <source>
        <dbReference type="ARBA" id="ARBA00022982"/>
    </source>
</evidence>
<evidence type="ECO:0000256" key="7">
    <source>
        <dbReference type="ARBA" id="ARBA00023014"/>
    </source>
</evidence>
<evidence type="ECO:0000313" key="9">
    <source>
        <dbReference type="EMBL" id="KKC30656.1"/>
    </source>
</evidence>
<dbReference type="SUPFAM" id="SSF54862">
    <property type="entry name" value="4Fe-4S ferredoxins"/>
    <property type="match status" value="1"/>
</dbReference>
<evidence type="ECO:0000256" key="3">
    <source>
        <dbReference type="ARBA" id="ARBA00022723"/>
    </source>
</evidence>
<evidence type="ECO:0000256" key="1">
    <source>
        <dbReference type="ARBA" id="ARBA00022448"/>
    </source>
</evidence>
<dbReference type="PROSITE" id="PS51379">
    <property type="entry name" value="4FE4S_FER_2"/>
    <property type="match status" value="2"/>
</dbReference>
<proteinExistence type="predicted"/>
<reference evidence="10" key="3">
    <citation type="submission" date="2015-02" db="EMBL/GenBank/DDBJ databases">
        <title>Genome analysis of three genomes within the thermophilic hydrogenogenic bacterial species Caldanaerobacter subterraneus.</title>
        <authorList>
            <person name="Sant'Anna F.H."/>
            <person name="Lebedinsky A."/>
            <person name="Sokolova T."/>
            <person name="Robb F.T."/>
            <person name="Gonzalez J.M."/>
        </authorList>
    </citation>
    <scope>NUCLEOTIDE SEQUENCE [LARGE SCALE GENOMIC DNA]</scope>
    <source>
        <strain evidence="10">DSM 12653</strain>
    </source>
</reference>
<dbReference type="GO" id="GO:0046872">
    <property type="term" value="F:metal ion binding"/>
    <property type="evidence" value="ECO:0007669"/>
    <property type="project" value="UniProtKB-KW"/>
</dbReference>
<keyword evidence="5" id="KW-0249">Electron transport</keyword>
<dbReference type="AlphaFoldDB" id="A0A0F5PQI3"/>
<keyword evidence="3" id="KW-0479">Metal-binding</keyword>
<comment type="caution">
    <text evidence="9">The sequence shown here is derived from an EMBL/GenBank/DDBJ whole genome shotgun (WGS) entry which is preliminary data.</text>
</comment>
<dbReference type="Gene3D" id="3.30.70.20">
    <property type="match status" value="1"/>
</dbReference>
<dbReference type="PANTHER" id="PTHR43687">
    <property type="entry name" value="ADENYLYLSULFATE REDUCTASE, BETA SUBUNIT"/>
    <property type="match status" value="1"/>
</dbReference>
<keyword evidence="7" id="KW-0411">Iron-sulfur</keyword>
<name>A0A0F5PQI3_9THEO</name>
<dbReference type="RefSeq" id="WP_011024799.1">
    <property type="nucleotide sequence ID" value="NZ_ABXP02000028.1"/>
</dbReference>
<evidence type="ECO:0000259" key="8">
    <source>
        <dbReference type="PROSITE" id="PS51379"/>
    </source>
</evidence>
<dbReference type="InterPro" id="IPR017896">
    <property type="entry name" value="4Fe4S_Fe-S-bd"/>
</dbReference>
<evidence type="ECO:0000313" key="10">
    <source>
        <dbReference type="Proteomes" id="UP000010146"/>
    </source>
</evidence>
<evidence type="ECO:0000256" key="4">
    <source>
        <dbReference type="ARBA" id="ARBA00022737"/>
    </source>
</evidence>
<sequence length="81" mass="9236">MTDVNIFKPGAEITIDDKKCIGCRRCVEVCPEDVYELVKREGETNPNREYKSIALYPEKCILCLSCLEICPTNAIYIFGKQ</sequence>
<feature type="domain" description="4Fe-4S ferredoxin-type" evidence="8">
    <location>
        <begin position="51"/>
        <end position="80"/>
    </location>
</feature>
<keyword evidence="2" id="KW-0004">4Fe-4S</keyword>
<organism evidence="9 10">
    <name type="scientific">Caldanaerobacter subterraneus subsp. pacificus DSM 12653</name>
    <dbReference type="NCBI Taxonomy" id="391606"/>
    <lineage>
        <taxon>Bacteria</taxon>
        <taxon>Bacillati</taxon>
        <taxon>Bacillota</taxon>
        <taxon>Clostridia</taxon>
        <taxon>Thermoanaerobacterales</taxon>
        <taxon>Thermoanaerobacteraceae</taxon>
        <taxon>Caldanaerobacter</taxon>
    </lineage>
</organism>
<dbReference type="PROSITE" id="PS00198">
    <property type="entry name" value="4FE4S_FER_1"/>
    <property type="match status" value="2"/>
</dbReference>
<keyword evidence="6" id="KW-0408">Iron</keyword>
<keyword evidence="4" id="KW-0677">Repeat</keyword>
<evidence type="ECO:0000256" key="2">
    <source>
        <dbReference type="ARBA" id="ARBA00022485"/>
    </source>
</evidence>
<protein>
    <submittedName>
        <fullName evidence="9">Ferredoxin 3</fullName>
    </submittedName>
</protein>
<keyword evidence="1" id="KW-0813">Transport</keyword>
<gene>
    <name evidence="9" type="ORF">CDSM653_00346</name>
</gene>
<dbReference type="Pfam" id="PF12838">
    <property type="entry name" value="Fer4_7"/>
    <property type="match status" value="1"/>
</dbReference>
<dbReference type="EMBL" id="ABXP02000028">
    <property type="protein sequence ID" value="KKC30656.1"/>
    <property type="molecule type" value="Genomic_DNA"/>
</dbReference>
<dbReference type="PANTHER" id="PTHR43687:SF6">
    <property type="entry name" value="L-ASPARTATE SEMIALDEHYDE SULFURTRANSFERASE IRON-SULFUR SUBUNIT"/>
    <property type="match status" value="1"/>
</dbReference>
<dbReference type="InterPro" id="IPR017900">
    <property type="entry name" value="4Fe4S_Fe_S_CS"/>
</dbReference>
<evidence type="ECO:0000256" key="6">
    <source>
        <dbReference type="ARBA" id="ARBA00023004"/>
    </source>
</evidence>
<accession>A0A0F5PQI3</accession>
<dbReference type="InterPro" id="IPR050572">
    <property type="entry name" value="Fe-S_Ferredoxin"/>
</dbReference>
<reference evidence="9 10" key="1">
    <citation type="submission" date="2008-07" db="EMBL/GenBank/DDBJ databases">
        <authorList>
            <person name="Gonzalez J."/>
            <person name="Sokolova T."/>
            <person name="Ferriera S."/>
            <person name="Johnson J."/>
            <person name="Kravitz S."/>
            <person name="Beeson K."/>
            <person name="Sutton G."/>
            <person name="Rogers Y.-H."/>
            <person name="Friedman R."/>
            <person name="Frazier M."/>
            <person name="Venter J.C."/>
        </authorList>
    </citation>
    <scope>NUCLEOTIDE SEQUENCE [LARGE SCALE GENOMIC DNA]</scope>
    <source>
        <strain evidence="9 10">DSM 12653</strain>
    </source>
</reference>
<feature type="domain" description="4Fe-4S ferredoxin-type" evidence="8">
    <location>
        <begin position="11"/>
        <end position="40"/>
    </location>
</feature>
<reference evidence="9 10" key="2">
    <citation type="journal article" date="2015" name="BMC Genomics">
        <title>Analysis of three genomes within the thermophilic bacterial species Caldanaerobacter subterraneus with a focus on carbon monoxide dehydrogenase evolution and hydrolase diversity.</title>
        <authorList>
            <person name="Sant'Anna F.H."/>
            <person name="Lebedinsky A.V."/>
            <person name="Sokolova T.G."/>
            <person name="Robb F.T."/>
            <person name="Gonzalez J.M."/>
        </authorList>
    </citation>
    <scope>NUCLEOTIDE SEQUENCE [LARGE SCALE GENOMIC DNA]</scope>
    <source>
        <strain evidence="9 10">DSM 12653</strain>
    </source>
</reference>
<dbReference type="Proteomes" id="UP000010146">
    <property type="component" value="Unassembled WGS sequence"/>
</dbReference>
<dbReference type="GO" id="GO:0051539">
    <property type="term" value="F:4 iron, 4 sulfur cluster binding"/>
    <property type="evidence" value="ECO:0007669"/>
    <property type="project" value="UniProtKB-KW"/>
</dbReference>